<feature type="chain" id="PRO_5038047538" description="LysM domain-containing protein" evidence="1">
    <location>
        <begin position="21"/>
        <end position="203"/>
    </location>
</feature>
<protein>
    <recommendedName>
        <fullName evidence="2">LysM domain-containing protein</fullName>
    </recommendedName>
</protein>
<gene>
    <name evidence="3" type="ORF">GCM10011309_01610</name>
</gene>
<name>A0A918NBX2_9PROT</name>
<dbReference type="Proteomes" id="UP000600865">
    <property type="component" value="Unassembled WGS sequence"/>
</dbReference>
<dbReference type="PROSITE" id="PS51257">
    <property type="entry name" value="PROKAR_LIPOPROTEIN"/>
    <property type="match status" value="1"/>
</dbReference>
<dbReference type="AlphaFoldDB" id="A0A918NBX2"/>
<feature type="domain" description="LysM" evidence="2">
    <location>
        <begin position="154"/>
        <end position="198"/>
    </location>
</feature>
<dbReference type="CDD" id="cd00118">
    <property type="entry name" value="LysM"/>
    <property type="match status" value="1"/>
</dbReference>
<dbReference type="SUPFAM" id="SSF54106">
    <property type="entry name" value="LysM domain"/>
    <property type="match status" value="1"/>
</dbReference>
<reference evidence="3 4" key="1">
    <citation type="journal article" date="2014" name="Int. J. Syst. Evol. Microbiol.">
        <title>Complete genome sequence of Corynebacterium casei LMG S-19264T (=DSM 44701T), isolated from a smear-ripened cheese.</title>
        <authorList>
            <consortium name="US DOE Joint Genome Institute (JGI-PGF)"/>
            <person name="Walter F."/>
            <person name="Albersmeier A."/>
            <person name="Kalinowski J."/>
            <person name="Ruckert C."/>
        </authorList>
    </citation>
    <scope>NUCLEOTIDE SEQUENCE [LARGE SCALE GENOMIC DNA]</scope>
    <source>
        <strain evidence="3 4">KCTC 23968</strain>
    </source>
</reference>
<proteinExistence type="predicted"/>
<dbReference type="Gene3D" id="3.10.350.10">
    <property type="entry name" value="LysM domain"/>
    <property type="match status" value="1"/>
</dbReference>
<dbReference type="EMBL" id="BMYV01000001">
    <property type="protein sequence ID" value="GGX56500.1"/>
    <property type="molecule type" value="Genomic_DNA"/>
</dbReference>
<evidence type="ECO:0000313" key="4">
    <source>
        <dbReference type="Proteomes" id="UP000600865"/>
    </source>
</evidence>
<dbReference type="Pfam" id="PF01476">
    <property type="entry name" value="LysM"/>
    <property type="match status" value="1"/>
</dbReference>
<dbReference type="SMART" id="SM00257">
    <property type="entry name" value="LysM"/>
    <property type="match status" value="1"/>
</dbReference>
<comment type="caution">
    <text evidence="3">The sequence shown here is derived from an EMBL/GenBank/DDBJ whole genome shotgun (WGS) entry which is preliminary data.</text>
</comment>
<keyword evidence="1" id="KW-0732">Signal</keyword>
<dbReference type="PROSITE" id="PS51782">
    <property type="entry name" value="LYSM"/>
    <property type="match status" value="1"/>
</dbReference>
<sequence>MRALLLTSLSAALLAGCLTTQENPNYEFSSRYEGDTAATHQYATTTEVPVAQSVAATYEAPAMAPTDSAYASRDVSGTPGYMAMQADRQATAQANVQPYAAPQMPVPESTATAQIATAGTPIDYDHSRNLIVADTAVAPSQFSDSVRVMSGSSQSYTVEPGDTVYSLSRKTCVGVKVIQSMNNLPADYGIKIGQTLTLPAPVC</sequence>
<evidence type="ECO:0000313" key="3">
    <source>
        <dbReference type="EMBL" id="GGX56500.1"/>
    </source>
</evidence>
<evidence type="ECO:0000259" key="2">
    <source>
        <dbReference type="PROSITE" id="PS51782"/>
    </source>
</evidence>
<accession>A0A918NBX2</accession>
<evidence type="ECO:0000256" key="1">
    <source>
        <dbReference type="SAM" id="SignalP"/>
    </source>
</evidence>
<dbReference type="RefSeq" id="WP_189580001.1">
    <property type="nucleotide sequence ID" value="NZ_BMYV01000001.1"/>
</dbReference>
<dbReference type="InterPro" id="IPR018392">
    <property type="entry name" value="LysM"/>
</dbReference>
<organism evidence="3 4">
    <name type="scientific">Litorimonas cladophorae</name>
    <dbReference type="NCBI Taxonomy" id="1220491"/>
    <lineage>
        <taxon>Bacteria</taxon>
        <taxon>Pseudomonadati</taxon>
        <taxon>Pseudomonadota</taxon>
        <taxon>Alphaproteobacteria</taxon>
        <taxon>Maricaulales</taxon>
        <taxon>Robiginitomaculaceae</taxon>
    </lineage>
</organism>
<feature type="signal peptide" evidence="1">
    <location>
        <begin position="1"/>
        <end position="20"/>
    </location>
</feature>
<dbReference type="InterPro" id="IPR036779">
    <property type="entry name" value="LysM_dom_sf"/>
</dbReference>
<keyword evidence="4" id="KW-1185">Reference proteome</keyword>